<keyword evidence="1" id="KW-0812">Transmembrane</keyword>
<keyword evidence="1" id="KW-1133">Transmembrane helix</keyword>
<dbReference type="EMBL" id="APLQ01000014">
    <property type="protein sequence ID" value="ENO14104.1"/>
    <property type="molecule type" value="Genomic_DNA"/>
</dbReference>
<feature type="transmembrane region" description="Helical" evidence="1">
    <location>
        <begin position="12"/>
        <end position="33"/>
    </location>
</feature>
<dbReference type="Pfam" id="PF10067">
    <property type="entry name" value="DUF2306"/>
    <property type="match status" value="1"/>
</dbReference>
<keyword evidence="1" id="KW-0472">Membrane</keyword>
<feature type="transmembrane region" description="Helical" evidence="1">
    <location>
        <begin position="100"/>
        <end position="120"/>
    </location>
</feature>
<name>N6W1X9_9GAMM</name>
<dbReference type="eggNOG" id="COG5395">
    <property type="taxonomic scope" value="Bacteria"/>
</dbReference>
<feature type="transmembrane region" description="Helical" evidence="1">
    <location>
        <begin position="45"/>
        <end position="64"/>
    </location>
</feature>
<dbReference type="AlphaFoldDB" id="N6W1X9"/>
<keyword evidence="3" id="KW-1185">Reference proteome</keyword>
<evidence type="ECO:0000313" key="2">
    <source>
        <dbReference type="EMBL" id="ENO14104.1"/>
    </source>
</evidence>
<comment type="caution">
    <text evidence="2">The sequence shown here is derived from an EMBL/GenBank/DDBJ whole genome shotgun (WGS) entry which is preliminary data.</text>
</comment>
<evidence type="ECO:0000313" key="3">
    <source>
        <dbReference type="Proteomes" id="UP000013165"/>
    </source>
</evidence>
<dbReference type="Proteomes" id="UP000013165">
    <property type="component" value="Unassembled WGS sequence"/>
</dbReference>
<dbReference type="HOGENOM" id="CLU_124879_0_1_6"/>
<protein>
    <submittedName>
        <fullName evidence="2">DUF2306 domain-containing protein</fullName>
    </submittedName>
</protein>
<dbReference type="RefSeq" id="WP_004582324.1">
    <property type="nucleotide sequence ID" value="NZ_AP028878.1"/>
</dbReference>
<organism evidence="2 3">
    <name type="scientific">Marinobacter nanhaiticus D15-8W</name>
    <dbReference type="NCBI Taxonomy" id="626887"/>
    <lineage>
        <taxon>Bacteria</taxon>
        <taxon>Pseudomonadati</taxon>
        <taxon>Pseudomonadota</taxon>
        <taxon>Gammaproteobacteria</taxon>
        <taxon>Pseudomonadales</taxon>
        <taxon>Marinobacteraceae</taxon>
        <taxon>Marinobacter</taxon>
    </lineage>
</organism>
<dbReference type="InterPro" id="IPR018750">
    <property type="entry name" value="DUF2306_membrane"/>
</dbReference>
<gene>
    <name evidence="2" type="ORF">J057_21960</name>
</gene>
<dbReference type="PATRIC" id="fig|626887.3.peg.4396"/>
<proteinExistence type="predicted"/>
<accession>N6W1X9</accession>
<sequence>MTLQPLLQASPAIQVHVAAAMLALGLGVLQFFLKRGSGPHRSVGWLWIMAMALVALSSFLIHQIKLVGAWSPIHLLSAAVLVWLWVSIRAARARNYRKHGMIMGSLFCFALIGAGAFTLLPGRLMHGVVFGG</sequence>
<evidence type="ECO:0000256" key="1">
    <source>
        <dbReference type="SAM" id="Phobius"/>
    </source>
</evidence>
<feature type="transmembrane region" description="Helical" evidence="1">
    <location>
        <begin position="70"/>
        <end position="88"/>
    </location>
</feature>
<reference evidence="2 3" key="1">
    <citation type="journal article" date="2013" name="Genome Announc.">
        <title>Genome Sequence of the Polycyclic Aromatic Hydrocarbon-Degrading Bacterium Strain Marinobacter nanhaiticus D15-8WT.</title>
        <authorList>
            <person name="Cui Z."/>
            <person name="Gao W."/>
            <person name="Li Q."/>
            <person name="Xu G."/>
            <person name="Zheng L."/>
        </authorList>
    </citation>
    <scope>NUCLEOTIDE SEQUENCE [LARGE SCALE GENOMIC DNA]</scope>
    <source>
        <strain evidence="2 3">D15-8W</strain>
    </source>
</reference>
<dbReference type="OrthoDB" id="9815686at2"/>